<dbReference type="Pfam" id="PF13279">
    <property type="entry name" value="4HBT_2"/>
    <property type="match status" value="1"/>
</dbReference>
<dbReference type="InterPro" id="IPR029069">
    <property type="entry name" value="HotDog_dom_sf"/>
</dbReference>
<proteinExistence type="predicted"/>
<dbReference type="EMBL" id="JADHSG010000004">
    <property type="protein sequence ID" value="MBL6903320.1"/>
    <property type="molecule type" value="Genomic_DNA"/>
</dbReference>
<evidence type="ECO:0000313" key="2">
    <source>
        <dbReference type="Proteomes" id="UP000705230"/>
    </source>
</evidence>
<dbReference type="AlphaFoldDB" id="A0A937J7V8"/>
<organism evidence="1 2">
    <name type="scientific">SAR86 cluster bacterium</name>
    <dbReference type="NCBI Taxonomy" id="2030880"/>
    <lineage>
        <taxon>Bacteria</taxon>
        <taxon>Pseudomonadati</taxon>
        <taxon>Pseudomonadota</taxon>
        <taxon>Gammaproteobacteria</taxon>
        <taxon>SAR86 cluster</taxon>
    </lineage>
</organism>
<name>A0A937J7V8_9GAMM</name>
<dbReference type="Gene3D" id="3.10.129.10">
    <property type="entry name" value="Hotdog Thioesterase"/>
    <property type="match status" value="1"/>
</dbReference>
<comment type="caution">
    <text evidence="1">The sequence shown here is derived from an EMBL/GenBank/DDBJ whole genome shotgun (WGS) entry which is preliminary data.</text>
</comment>
<reference evidence="1" key="1">
    <citation type="submission" date="2020-10" db="EMBL/GenBank/DDBJ databases">
        <title>Microbiome of the Black Sea water column analyzed by genome centric metagenomics.</title>
        <authorList>
            <person name="Cabello-Yeves P.J."/>
            <person name="Callieri C."/>
            <person name="Picazo A."/>
            <person name="Mehrshad M."/>
            <person name="Haro-Moreno J.M."/>
            <person name="Roda-Garcia J."/>
            <person name="Dzembekova N."/>
            <person name="Slabakova V."/>
            <person name="Slabakova N."/>
            <person name="Moncheva S."/>
            <person name="Rodriguez-Valera F."/>
        </authorList>
    </citation>
    <scope>NUCLEOTIDE SEQUENCE</scope>
    <source>
        <strain evidence="1">BS30m-G43</strain>
    </source>
</reference>
<gene>
    <name evidence="1" type="ORF">ISR29_03870</name>
</gene>
<dbReference type="Proteomes" id="UP000705230">
    <property type="component" value="Unassembled WGS sequence"/>
</dbReference>
<sequence>MSDNLKNSFPYYAEPVKITEEMCDLNGHMNVLYYNQLLGFAFGNFYTIDMGFSDEYFDSGFSSFTLEDNYRYTKECLLGEKISPRYRLHNVNKKLIHIAGVLINESGDVCALYETILGHIDMNTRKTSEMDDDFLNNLLSIMKDNTKHPINMELRLKIKDLT</sequence>
<accession>A0A937J7V8</accession>
<evidence type="ECO:0000313" key="1">
    <source>
        <dbReference type="EMBL" id="MBL6903320.1"/>
    </source>
</evidence>
<dbReference type="SUPFAM" id="SSF54637">
    <property type="entry name" value="Thioesterase/thiol ester dehydrase-isomerase"/>
    <property type="match status" value="1"/>
</dbReference>
<dbReference type="CDD" id="cd00586">
    <property type="entry name" value="4HBT"/>
    <property type="match status" value="1"/>
</dbReference>
<protein>
    <submittedName>
        <fullName evidence="1">Thioesterase family protein</fullName>
    </submittedName>
</protein>